<dbReference type="EMBL" id="GBRH01275583">
    <property type="protein sequence ID" value="JAD22312.1"/>
    <property type="molecule type" value="Transcribed_RNA"/>
</dbReference>
<reference evidence="2" key="2">
    <citation type="journal article" date="2015" name="Data Brief">
        <title>Shoot transcriptome of the giant reed, Arundo donax.</title>
        <authorList>
            <person name="Barrero R.A."/>
            <person name="Guerrero F.D."/>
            <person name="Moolhuijzen P."/>
            <person name="Goolsby J.A."/>
            <person name="Tidwell J."/>
            <person name="Bellgard S.E."/>
            <person name="Bellgard M.I."/>
        </authorList>
    </citation>
    <scope>NUCLEOTIDE SEQUENCE</scope>
    <source>
        <tissue evidence="2">Shoot tissue taken approximately 20 cm above the soil surface</tissue>
    </source>
</reference>
<evidence type="ECO:0000313" key="2">
    <source>
        <dbReference type="EMBL" id="JAD22312.1"/>
    </source>
</evidence>
<accession>A0A0A8YHW2</accession>
<dbReference type="AlphaFoldDB" id="A0A0A8YHW2"/>
<keyword evidence="1" id="KW-0732">Signal</keyword>
<sequence>MIVGCFLCVAHLVLGQRGVGYGPVTRKQ</sequence>
<evidence type="ECO:0000256" key="1">
    <source>
        <dbReference type="SAM" id="SignalP"/>
    </source>
</evidence>
<protein>
    <submittedName>
        <fullName evidence="2">Uncharacterized protein</fullName>
    </submittedName>
</protein>
<feature type="signal peptide" evidence="1">
    <location>
        <begin position="1"/>
        <end position="15"/>
    </location>
</feature>
<reference evidence="2" key="1">
    <citation type="submission" date="2014-09" db="EMBL/GenBank/DDBJ databases">
        <authorList>
            <person name="Magalhaes I.L.F."/>
            <person name="Oliveira U."/>
            <person name="Santos F.R."/>
            <person name="Vidigal T.H.D.A."/>
            <person name="Brescovit A.D."/>
            <person name="Santos A.J."/>
        </authorList>
    </citation>
    <scope>NUCLEOTIDE SEQUENCE</scope>
    <source>
        <tissue evidence="2">Shoot tissue taken approximately 20 cm above the soil surface</tissue>
    </source>
</reference>
<name>A0A0A8YHW2_ARUDO</name>
<feature type="chain" id="PRO_5013017448" evidence="1">
    <location>
        <begin position="16"/>
        <end position="28"/>
    </location>
</feature>
<proteinExistence type="predicted"/>
<organism evidence="2">
    <name type="scientific">Arundo donax</name>
    <name type="common">Giant reed</name>
    <name type="synonym">Donax arundinaceus</name>
    <dbReference type="NCBI Taxonomy" id="35708"/>
    <lineage>
        <taxon>Eukaryota</taxon>
        <taxon>Viridiplantae</taxon>
        <taxon>Streptophyta</taxon>
        <taxon>Embryophyta</taxon>
        <taxon>Tracheophyta</taxon>
        <taxon>Spermatophyta</taxon>
        <taxon>Magnoliopsida</taxon>
        <taxon>Liliopsida</taxon>
        <taxon>Poales</taxon>
        <taxon>Poaceae</taxon>
        <taxon>PACMAD clade</taxon>
        <taxon>Arundinoideae</taxon>
        <taxon>Arundineae</taxon>
        <taxon>Arundo</taxon>
    </lineage>
</organism>